<name>A0A813LWZ2_POLGL</name>
<feature type="region of interest" description="Disordered" evidence="1">
    <location>
        <begin position="31"/>
        <end position="50"/>
    </location>
</feature>
<reference evidence="2" key="1">
    <citation type="submission" date="2021-02" db="EMBL/GenBank/DDBJ databases">
        <authorList>
            <person name="Dougan E. K."/>
            <person name="Rhodes N."/>
            <person name="Thang M."/>
            <person name="Chan C."/>
        </authorList>
    </citation>
    <scope>NUCLEOTIDE SEQUENCE</scope>
</reference>
<feature type="compositionally biased region" description="Basic and acidic residues" evidence="1">
    <location>
        <begin position="161"/>
        <end position="170"/>
    </location>
</feature>
<comment type="caution">
    <text evidence="2">The sequence shown here is derived from an EMBL/GenBank/DDBJ whole genome shotgun (WGS) entry which is preliminary data.</text>
</comment>
<evidence type="ECO:0000313" key="3">
    <source>
        <dbReference type="Proteomes" id="UP000626109"/>
    </source>
</evidence>
<feature type="non-terminal residue" evidence="2">
    <location>
        <position position="170"/>
    </location>
</feature>
<dbReference type="AlphaFoldDB" id="A0A813LWZ2"/>
<proteinExistence type="predicted"/>
<evidence type="ECO:0000313" key="2">
    <source>
        <dbReference type="EMBL" id="CAE8737224.1"/>
    </source>
</evidence>
<dbReference type="Proteomes" id="UP000626109">
    <property type="component" value="Unassembled WGS sequence"/>
</dbReference>
<dbReference type="EMBL" id="CAJNNW010036745">
    <property type="protein sequence ID" value="CAE8737224.1"/>
    <property type="molecule type" value="Genomic_DNA"/>
</dbReference>
<feature type="region of interest" description="Disordered" evidence="1">
    <location>
        <begin position="66"/>
        <end position="170"/>
    </location>
</feature>
<gene>
    <name evidence="2" type="ORF">PGLA2088_LOCUS48668</name>
</gene>
<accession>A0A813LWZ2</accession>
<evidence type="ECO:0000256" key="1">
    <source>
        <dbReference type="SAM" id="MobiDB-lite"/>
    </source>
</evidence>
<organism evidence="2 3">
    <name type="scientific">Polarella glacialis</name>
    <name type="common">Dinoflagellate</name>
    <dbReference type="NCBI Taxonomy" id="89957"/>
    <lineage>
        <taxon>Eukaryota</taxon>
        <taxon>Sar</taxon>
        <taxon>Alveolata</taxon>
        <taxon>Dinophyceae</taxon>
        <taxon>Suessiales</taxon>
        <taxon>Suessiaceae</taxon>
        <taxon>Polarella</taxon>
    </lineage>
</organism>
<protein>
    <submittedName>
        <fullName evidence="2">Uncharacterized protein</fullName>
    </submittedName>
</protein>
<sequence length="170" mass="18226">DEVASQQFELSDVLKERVAKIDAMLHPQREFAGAADQASPSCPPSGLSSEEEVIWWRQRIAELSEPAHHRAEASGEEPPAVLKSASADLSDLQTGFPHEISAPSLPSPAERFSRRASCPGLTSTRAEQPMAPTSPPAPRSKVGPACRSRQLRSGHQADCSSDLHPKCQGA</sequence>